<dbReference type="AlphaFoldDB" id="A0A285N404"/>
<evidence type="ECO:0000313" key="1">
    <source>
        <dbReference type="EMBL" id="SNZ03673.1"/>
    </source>
</evidence>
<protein>
    <submittedName>
        <fullName evidence="1">Uncharacterized protein</fullName>
    </submittedName>
</protein>
<accession>A0A285N404</accession>
<dbReference type="EMBL" id="OBEI01000001">
    <property type="protein sequence ID" value="SNZ03673.1"/>
    <property type="molecule type" value="Genomic_DNA"/>
</dbReference>
<name>A0A285N404_9AQUI</name>
<keyword evidence="2" id="KW-1185">Reference proteome</keyword>
<sequence>MNQETNSNLEDKKFELKLDLLKEAIKDTQSIMGVSTEVCKNKNS</sequence>
<evidence type="ECO:0000313" key="2">
    <source>
        <dbReference type="Proteomes" id="UP000219036"/>
    </source>
</evidence>
<organism evidence="1 2">
    <name type="scientific">Persephonella hydrogeniphila</name>
    <dbReference type="NCBI Taxonomy" id="198703"/>
    <lineage>
        <taxon>Bacteria</taxon>
        <taxon>Pseudomonadati</taxon>
        <taxon>Aquificota</taxon>
        <taxon>Aquificia</taxon>
        <taxon>Aquificales</taxon>
        <taxon>Hydrogenothermaceae</taxon>
        <taxon>Persephonella</taxon>
    </lineage>
</organism>
<gene>
    <name evidence="1" type="ORF">SAMN06265182_0441</name>
</gene>
<reference evidence="2" key="1">
    <citation type="submission" date="2017-09" db="EMBL/GenBank/DDBJ databases">
        <authorList>
            <person name="Varghese N."/>
            <person name="Submissions S."/>
        </authorList>
    </citation>
    <scope>NUCLEOTIDE SEQUENCE [LARGE SCALE GENOMIC DNA]</scope>
    <source>
        <strain evidence="2">DSM 15103</strain>
    </source>
</reference>
<dbReference type="Proteomes" id="UP000219036">
    <property type="component" value="Unassembled WGS sequence"/>
</dbReference>
<proteinExistence type="predicted"/>